<evidence type="ECO:0000259" key="1">
    <source>
        <dbReference type="PROSITE" id="PS50097"/>
    </source>
</evidence>
<dbReference type="AlphaFoldDB" id="A0A8H3B595"/>
<dbReference type="EMBL" id="CAJMWS010000491">
    <property type="protein sequence ID" value="CAE6447600.1"/>
    <property type="molecule type" value="Genomic_DNA"/>
</dbReference>
<sequence>MIEEITDTNGPSLHPVHFYETGDVVLELRGVLFQVHQETLCQNSKVFEDMFDLTLMGDLHQSSEKSSDRNIVLNEDPETFALFLDTMYQRPVDLTYTRQCVQLSLIGHKYEASHVTERCRGHLLASLPSGATERDFWVAETSYEDASIIPLILRAARLIDMPRTIPWAIYELSIRSETKIRWATENESILQPFSEPIRVIQMLKHRFISGWRKFVTRFMMDDCAVDWWVEEDDCWRRTTLEDLEGSGFMIEDDTHDPLRDMYEAMEFSCEGLCSICADIWVEHATTFMEHFLDEVGSVVMD</sequence>
<dbReference type="SMART" id="SM00225">
    <property type="entry name" value="BTB"/>
    <property type="match status" value="1"/>
</dbReference>
<dbReference type="Proteomes" id="UP000663846">
    <property type="component" value="Unassembled WGS sequence"/>
</dbReference>
<dbReference type="PROSITE" id="PS50097">
    <property type="entry name" value="BTB"/>
    <property type="match status" value="1"/>
</dbReference>
<evidence type="ECO:0000313" key="2">
    <source>
        <dbReference type="EMBL" id="CAE6447600.1"/>
    </source>
</evidence>
<reference evidence="2" key="1">
    <citation type="submission" date="2021-01" db="EMBL/GenBank/DDBJ databases">
        <authorList>
            <person name="Kaushik A."/>
        </authorList>
    </citation>
    <scope>NUCLEOTIDE SEQUENCE</scope>
    <source>
        <strain evidence="2">AG1-1C</strain>
    </source>
</reference>
<proteinExistence type="predicted"/>
<dbReference type="InterPro" id="IPR000210">
    <property type="entry name" value="BTB/POZ_dom"/>
</dbReference>
<evidence type="ECO:0000313" key="3">
    <source>
        <dbReference type="Proteomes" id="UP000663846"/>
    </source>
</evidence>
<dbReference type="SUPFAM" id="SSF54695">
    <property type="entry name" value="POZ domain"/>
    <property type="match status" value="1"/>
</dbReference>
<name>A0A8H3B595_9AGAM</name>
<dbReference type="Gene3D" id="3.30.710.10">
    <property type="entry name" value="Potassium Channel Kv1.1, Chain A"/>
    <property type="match status" value="1"/>
</dbReference>
<dbReference type="InterPro" id="IPR011333">
    <property type="entry name" value="SKP1/BTB/POZ_sf"/>
</dbReference>
<comment type="caution">
    <text evidence="2">The sequence shown here is derived from an EMBL/GenBank/DDBJ whole genome shotgun (WGS) entry which is preliminary data.</text>
</comment>
<accession>A0A8H3B595</accession>
<dbReference type="Pfam" id="PF00651">
    <property type="entry name" value="BTB"/>
    <property type="match status" value="1"/>
</dbReference>
<protein>
    <recommendedName>
        <fullName evidence="1">BTB domain-containing protein</fullName>
    </recommendedName>
</protein>
<gene>
    <name evidence="2" type="ORF">RDB_LOCUS140446</name>
</gene>
<feature type="domain" description="BTB" evidence="1">
    <location>
        <begin position="22"/>
        <end position="96"/>
    </location>
</feature>
<organism evidence="2 3">
    <name type="scientific">Rhizoctonia solani</name>
    <dbReference type="NCBI Taxonomy" id="456999"/>
    <lineage>
        <taxon>Eukaryota</taxon>
        <taxon>Fungi</taxon>
        <taxon>Dikarya</taxon>
        <taxon>Basidiomycota</taxon>
        <taxon>Agaricomycotina</taxon>
        <taxon>Agaricomycetes</taxon>
        <taxon>Cantharellales</taxon>
        <taxon>Ceratobasidiaceae</taxon>
        <taxon>Rhizoctonia</taxon>
    </lineage>
</organism>